<evidence type="ECO:0000256" key="3">
    <source>
        <dbReference type="ARBA" id="ARBA00022605"/>
    </source>
</evidence>
<sequence>MAENVKVGIIGAMDSEVALLKSKVEGARTHELAGLEFVEGTLEGVGVVVVKCGVGKVNAAMCAQALVSVLGCNRVINTGVAGSLDGRIEIGDIVVSTDAVEHDMDVTALGYAPGEHPDLHLVAFEADAGLRGAVTQAARDIEGVSVFEGRVCSGDQFIGSAAAKERIVSTFGGMCCEMEGAAIAHACHIAGVPFVVVRAISDKADDSGNVDYPTFERVAAAHCASIVLAALPRVA</sequence>
<dbReference type="NCBIfam" id="NF004079">
    <property type="entry name" value="PRK05584.1"/>
    <property type="match status" value="1"/>
</dbReference>
<dbReference type="PANTHER" id="PTHR46832:SF1">
    <property type="entry name" value="5'-METHYLTHIOADENOSINE_S-ADENOSYLHOMOCYSTEINE NUCLEOSIDASE"/>
    <property type="match status" value="1"/>
</dbReference>
<dbReference type="Pfam" id="PF01048">
    <property type="entry name" value="PNP_UDP_1"/>
    <property type="match status" value="1"/>
</dbReference>
<dbReference type="EC" id="3.2.2.9" evidence="2"/>
<protein>
    <recommendedName>
        <fullName evidence="2">adenosylhomocysteine nucleosidase</fullName>
        <ecNumber evidence="2">3.2.2.9</ecNumber>
    </recommendedName>
</protein>
<dbReference type="GO" id="GO:0009164">
    <property type="term" value="P:nucleoside catabolic process"/>
    <property type="evidence" value="ECO:0007669"/>
    <property type="project" value="InterPro"/>
</dbReference>
<dbReference type="AlphaFoldDB" id="A0A3G9K688"/>
<organism evidence="7 8">
    <name type="scientific">Parolsenella catena</name>
    <dbReference type="NCBI Taxonomy" id="2003188"/>
    <lineage>
        <taxon>Bacteria</taxon>
        <taxon>Bacillati</taxon>
        <taxon>Actinomycetota</taxon>
        <taxon>Coriobacteriia</taxon>
        <taxon>Coriobacteriales</taxon>
        <taxon>Atopobiaceae</taxon>
        <taxon>Parolsenella</taxon>
    </lineage>
</organism>
<dbReference type="CDD" id="cd09008">
    <property type="entry name" value="MTAN"/>
    <property type="match status" value="1"/>
</dbReference>
<feature type="domain" description="Nucleoside phosphorylase" evidence="6">
    <location>
        <begin position="6"/>
        <end position="231"/>
    </location>
</feature>
<evidence type="ECO:0000259" key="6">
    <source>
        <dbReference type="Pfam" id="PF01048"/>
    </source>
</evidence>
<dbReference type="GO" id="GO:0008782">
    <property type="term" value="F:adenosylhomocysteine nucleosidase activity"/>
    <property type="evidence" value="ECO:0007669"/>
    <property type="project" value="UniProtKB-EC"/>
</dbReference>
<dbReference type="GO" id="GO:0005829">
    <property type="term" value="C:cytosol"/>
    <property type="evidence" value="ECO:0007669"/>
    <property type="project" value="TreeGrafter"/>
</dbReference>
<dbReference type="Proteomes" id="UP000273154">
    <property type="component" value="Chromosome"/>
</dbReference>
<evidence type="ECO:0000313" key="7">
    <source>
        <dbReference type="EMBL" id="BBH50562.1"/>
    </source>
</evidence>
<dbReference type="GO" id="GO:0019509">
    <property type="term" value="P:L-methionine salvage from methylthioadenosine"/>
    <property type="evidence" value="ECO:0007669"/>
    <property type="project" value="UniProtKB-UniPathway"/>
</dbReference>
<dbReference type="RefSeq" id="WP_126422486.1">
    <property type="nucleotide sequence ID" value="NZ_AP019367.1"/>
</dbReference>
<keyword evidence="8" id="KW-1185">Reference proteome</keyword>
<gene>
    <name evidence="7" type="primary">mtnN</name>
    <name evidence="7" type="ORF">Pcatena_11490</name>
</gene>
<accession>A0A3G9K688</accession>
<dbReference type="PANTHER" id="PTHR46832">
    <property type="entry name" value="5'-METHYLTHIOADENOSINE/S-ADENOSYLHOMOCYSTEINE NUCLEOSIDASE"/>
    <property type="match status" value="1"/>
</dbReference>
<dbReference type="Gene3D" id="3.40.50.1580">
    <property type="entry name" value="Nucleoside phosphorylase domain"/>
    <property type="match status" value="1"/>
</dbReference>
<dbReference type="InterPro" id="IPR035994">
    <property type="entry name" value="Nucleoside_phosphorylase_sf"/>
</dbReference>
<dbReference type="UniPathway" id="UPA00904">
    <property type="reaction ID" value="UER00871"/>
</dbReference>
<dbReference type="GO" id="GO:0019284">
    <property type="term" value="P:L-methionine salvage from S-adenosylmethionine"/>
    <property type="evidence" value="ECO:0007669"/>
    <property type="project" value="TreeGrafter"/>
</dbReference>
<keyword evidence="4" id="KW-0378">Hydrolase</keyword>
<dbReference type="SUPFAM" id="SSF53167">
    <property type="entry name" value="Purine and uridine phosphorylases"/>
    <property type="match status" value="1"/>
</dbReference>
<keyword evidence="3" id="KW-0028">Amino-acid biosynthesis</keyword>
<evidence type="ECO:0000313" key="8">
    <source>
        <dbReference type="Proteomes" id="UP000273154"/>
    </source>
</evidence>
<evidence type="ECO:0000256" key="2">
    <source>
        <dbReference type="ARBA" id="ARBA00011974"/>
    </source>
</evidence>
<dbReference type="InterPro" id="IPR010049">
    <property type="entry name" value="MTA_SAH_Nsdase"/>
</dbReference>
<name>A0A3G9K688_9ACTN</name>
<evidence type="ECO:0000256" key="5">
    <source>
        <dbReference type="ARBA" id="ARBA00023167"/>
    </source>
</evidence>
<dbReference type="InterPro" id="IPR000845">
    <property type="entry name" value="Nucleoside_phosphorylase_d"/>
</dbReference>
<dbReference type="GO" id="GO:0008930">
    <property type="term" value="F:methylthioadenosine nucleosidase activity"/>
    <property type="evidence" value="ECO:0007669"/>
    <property type="project" value="InterPro"/>
</dbReference>
<comment type="pathway">
    <text evidence="1">Amino-acid biosynthesis; L-methionine biosynthesis via salvage pathway; S-methyl-5-thio-alpha-D-ribose 1-phosphate from S-methyl-5'-thioadenosine (hydrolase route): step 1/2.</text>
</comment>
<dbReference type="GeneID" id="88849288"/>
<evidence type="ECO:0000256" key="1">
    <source>
        <dbReference type="ARBA" id="ARBA00004945"/>
    </source>
</evidence>
<proteinExistence type="predicted"/>
<dbReference type="OrthoDB" id="44283at2"/>
<keyword evidence="5" id="KW-0486">Methionine biosynthesis</keyword>
<reference evidence="8" key="1">
    <citation type="submission" date="2018-11" db="EMBL/GenBank/DDBJ databases">
        <title>Comparative genomics of Parolsenella catena and Libanicoccus massiliensis: Reclassification of Libanicoccus massiliensis as Parolsenella massiliensis comb. nov.</title>
        <authorList>
            <person name="Sakamoto M."/>
            <person name="Ikeyama N."/>
            <person name="Murakami T."/>
            <person name="Mori H."/>
            <person name="Yuki M."/>
            <person name="Ohkuma M."/>
        </authorList>
    </citation>
    <scope>NUCLEOTIDE SEQUENCE [LARGE SCALE GENOMIC DNA]</scope>
    <source>
        <strain evidence="8">JCM 31932</strain>
    </source>
</reference>
<dbReference type="NCBIfam" id="TIGR01704">
    <property type="entry name" value="MTA_SAH-Nsdase"/>
    <property type="match status" value="1"/>
</dbReference>
<dbReference type="EMBL" id="AP019367">
    <property type="protein sequence ID" value="BBH50562.1"/>
    <property type="molecule type" value="Genomic_DNA"/>
</dbReference>
<dbReference type="KEGG" id="pcat:Pcatena_11490"/>
<evidence type="ECO:0000256" key="4">
    <source>
        <dbReference type="ARBA" id="ARBA00022801"/>
    </source>
</evidence>